<dbReference type="InterPro" id="IPR058725">
    <property type="entry name" value="YczF"/>
</dbReference>
<dbReference type="Pfam" id="PF26310">
    <property type="entry name" value="YczF"/>
    <property type="match status" value="1"/>
</dbReference>
<evidence type="ECO:0000313" key="3">
    <source>
        <dbReference type="Proteomes" id="UP000479114"/>
    </source>
</evidence>
<organism evidence="2 3">
    <name type="scientific">Paenibacillus rhizovicinus</name>
    <dbReference type="NCBI Taxonomy" id="2704463"/>
    <lineage>
        <taxon>Bacteria</taxon>
        <taxon>Bacillati</taxon>
        <taxon>Bacillota</taxon>
        <taxon>Bacilli</taxon>
        <taxon>Bacillales</taxon>
        <taxon>Paenibacillaceae</taxon>
        <taxon>Paenibacillus</taxon>
    </lineage>
</organism>
<feature type="transmembrane region" description="Helical" evidence="1">
    <location>
        <begin position="48"/>
        <end position="67"/>
    </location>
</feature>
<keyword evidence="1" id="KW-1133">Transmembrane helix</keyword>
<dbReference type="AlphaFoldDB" id="A0A6C0NYB0"/>
<dbReference type="EMBL" id="CP048286">
    <property type="protein sequence ID" value="QHW31121.1"/>
    <property type="molecule type" value="Genomic_DNA"/>
</dbReference>
<protein>
    <submittedName>
        <fullName evidence="2">Uncharacterized protein</fullName>
    </submittedName>
</protein>
<proteinExistence type="predicted"/>
<keyword evidence="1" id="KW-0812">Transmembrane</keyword>
<keyword evidence="3" id="KW-1185">Reference proteome</keyword>
<dbReference type="RefSeq" id="WP_162639930.1">
    <property type="nucleotide sequence ID" value="NZ_CP048286.1"/>
</dbReference>
<reference evidence="2 3" key="1">
    <citation type="submission" date="2020-02" db="EMBL/GenBank/DDBJ databases">
        <title>Paenibacillus sp. nov., isolated from rhizosphere soil of tomato.</title>
        <authorList>
            <person name="Weon H.-Y."/>
            <person name="Lee S.A."/>
        </authorList>
    </citation>
    <scope>NUCLEOTIDE SEQUENCE [LARGE SCALE GENOMIC DNA]</scope>
    <source>
        <strain evidence="2 3">14171R-81</strain>
    </source>
</reference>
<sequence>MKQLFIFALLFLLVYALETWLDLLQGLSVSETLHALIKIRHRADVEDYFLSVVFFLPLLISACAKRVNRKKS</sequence>
<gene>
    <name evidence="2" type="ORF">GZH47_09820</name>
</gene>
<keyword evidence="1" id="KW-0472">Membrane</keyword>
<evidence type="ECO:0000313" key="2">
    <source>
        <dbReference type="EMBL" id="QHW31121.1"/>
    </source>
</evidence>
<dbReference type="KEGG" id="prz:GZH47_09820"/>
<name>A0A6C0NYB0_9BACL</name>
<dbReference type="Proteomes" id="UP000479114">
    <property type="component" value="Chromosome"/>
</dbReference>
<accession>A0A6C0NYB0</accession>
<evidence type="ECO:0000256" key="1">
    <source>
        <dbReference type="SAM" id="Phobius"/>
    </source>
</evidence>